<dbReference type="InterPro" id="IPR004572">
    <property type="entry name" value="Protoporphyrinogen_oxidase"/>
</dbReference>
<dbReference type="GO" id="GO:0006783">
    <property type="term" value="P:heme biosynthetic process"/>
    <property type="evidence" value="ECO:0007669"/>
    <property type="project" value="UniProtKB-KW"/>
</dbReference>
<accession>A0A831RP21</accession>
<evidence type="ECO:0000256" key="5">
    <source>
        <dbReference type="ARBA" id="ARBA00023133"/>
    </source>
</evidence>
<dbReference type="GO" id="GO:0004729">
    <property type="term" value="F:oxygen-dependent protoporphyrinogen oxidase activity"/>
    <property type="evidence" value="ECO:0007669"/>
    <property type="project" value="UniProtKB-EC"/>
</dbReference>
<evidence type="ECO:0000256" key="3">
    <source>
        <dbReference type="ARBA" id="ARBA00022827"/>
    </source>
</evidence>
<dbReference type="Gene3D" id="3.50.50.60">
    <property type="entry name" value="FAD/NAD(P)-binding domain"/>
    <property type="match status" value="1"/>
</dbReference>
<organism evidence="8">
    <name type="scientific">Sedimenticola thiotaurini</name>
    <dbReference type="NCBI Taxonomy" id="1543721"/>
    <lineage>
        <taxon>Bacteria</taxon>
        <taxon>Pseudomonadati</taxon>
        <taxon>Pseudomonadota</taxon>
        <taxon>Gammaproteobacteria</taxon>
        <taxon>Chromatiales</taxon>
        <taxon>Sedimenticolaceae</taxon>
        <taxon>Sedimenticola</taxon>
    </lineage>
</organism>
<keyword evidence="5" id="KW-0350">Heme biosynthesis</keyword>
<dbReference type="InterPro" id="IPR002937">
    <property type="entry name" value="Amino_oxidase"/>
</dbReference>
<evidence type="ECO:0000313" key="8">
    <source>
        <dbReference type="EMBL" id="HEB97078.1"/>
    </source>
</evidence>
<dbReference type="EC" id="1.3.3.4" evidence="8"/>
<name>A0A831RP21_9GAMM</name>
<dbReference type="SUPFAM" id="SSF51905">
    <property type="entry name" value="FAD/NAD(P)-binding domain"/>
    <property type="match status" value="1"/>
</dbReference>
<evidence type="ECO:0000256" key="1">
    <source>
        <dbReference type="ARBA" id="ARBA00001974"/>
    </source>
</evidence>
<comment type="caution">
    <text evidence="8">The sequence shown here is derived from an EMBL/GenBank/DDBJ whole genome shotgun (WGS) entry which is preliminary data.</text>
</comment>
<dbReference type="AlphaFoldDB" id="A0A831RP21"/>
<dbReference type="Pfam" id="PF01593">
    <property type="entry name" value="Amino_oxidase"/>
    <property type="match status" value="1"/>
</dbReference>
<dbReference type="Gene3D" id="1.10.3110.10">
    <property type="entry name" value="protoporphyrinogen ix oxidase, domain 3"/>
    <property type="match status" value="1"/>
</dbReference>
<proteinExistence type="predicted"/>
<comment type="cofactor">
    <cofactor evidence="1">
        <name>FAD</name>
        <dbReference type="ChEBI" id="CHEBI:57692"/>
    </cofactor>
</comment>
<dbReference type="SUPFAM" id="SSF54373">
    <property type="entry name" value="FAD-linked reductases, C-terminal domain"/>
    <property type="match status" value="1"/>
</dbReference>
<dbReference type="NCBIfam" id="TIGR00562">
    <property type="entry name" value="proto_IX_ox"/>
    <property type="match status" value="1"/>
</dbReference>
<dbReference type="PANTHER" id="PTHR42923">
    <property type="entry name" value="PROTOPORPHYRINOGEN OXIDASE"/>
    <property type="match status" value="1"/>
</dbReference>
<evidence type="ECO:0000256" key="2">
    <source>
        <dbReference type="ARBA" id="ARBA00022630"/>
    </source>
</evidence>
<dbReference type="InterPro" id="IPR036188">
    <property type="entry name" value="FAD/NAD-bd_sf"/>
</dbReference>
<reference evidence="8" key="1">
    <citation type="journal article" date="2020" name="mSystems">
        <title>Genome- and Community-Level Interaction Insights into Carbon Utilization and Element Cycling Functions of Hydrothermarchaeota in Hydrothermal Sediment.</title>
        <authorList>
            <person name="Zhou Z."/>
            <person name="Liu Y."/>
            <person name="Xu W."/>
            <person name="Pan J."/>
            <person name="Luo Z.H."/>
            <person name="Li M."/>
        </authorList>
    </citation>
    <scope>NUCLEOTIDE SEQUENCE [LARGE SCALE GENOMIC DNA]</scope>
    <source>
        <strain evidence="8">HyVt-443</strain>
    </source>
</reference>
<dbReference type="PANTHER" id="PTHR42923:SF3">
    <property type="entry name" value="PROTOPORPHYRINOGEN OXIDASE"/>
    <property type="match status" value="1"/>
</dbReference>
<evidence type="ECO:0000256" key="6">
    <source>
        <dbReference type="ARBA" id="ARBA00023444"/>
    </source>
</evidence>
<gene>
    <name evidence="8" type="primary">hemG</name>
    <name evidence="8" type="ORF">ENI96_11685</name>
</gene>
<dbReference type="InterPro" id="IPR050464">
    <property type="entry name" value="Zeta_carotene_desat/Oxidored"/>
</dbReference>
<keyword evidence="4 8" id="KW-0560">Oxidoreductase</keyword>
<evidence type="ECO:0000256" key="4">
    <source>
        <dbReference type="ARBA" id="ARBA00023002"/>
    </source>
</evidence>
<keyword evidence="3" id="KW-0274">FAD</keyword>
<comment type="pathway">
    <text evidence="6">Porphyrin-containing compound metabolism.</text>
</comment>
<keyword evidence="2" id="KW-0285">Flavoprotein</keyword>
<protein>
    <submittedName>
        <fullName evidence="8">Protoporphyrinogen oxidase</fullName>
        <ecNumber evidence="8">1.3.3.4</ecNumber>
    </submittedName>
</protein>
<evidence type="ECO:0000259" key="7">
    <source>
        <dbReference type="Pfam" id="PF01593"/>
    </source>
</evidence>
<dbReference type="Gene3D" id="3.90.660.20">
    <property type="entry name" value="Protoporphyrinogen oxidase, mitochondrial, domain 2"/>
    <property type="match status" value="1"/>
</dbReference>
<sequence>MPDTPVLIVGGGISGLATAWWLARDGIEVELWEADDRPGGRIRSTRERGYLTERAAGLLVNFRPQVDQLIQQAGLAPRRHHRDGALNRYLVHHGRLVRVPMRLPAMALSPLWSRAAKLRLLREILVPRGGSDDESVARFVERRLGREILESAIEPFVAGTLASDPELASARAVLPRLTALERRYGSITLGILCNRLLKRRRVNQADTCSFRGGMETLVRTLADTPGVRLRTGVRAEGLEPIRGGWRVWGRSAGGQCRRDAAQLVLSTPADAAAALLRPLDLPLAQLLLGIDYAPLAVLHLGMERSRIPHPLDGSGFLVPRRESLAFNGNLWMSSLFDDRAPPGQVLLTSYLGGARDPHRVEQSRERLTGDTLADLGRLLGASGDPDYIRLERHRRALPLYHGDHPARVAEIRQRLERSPGLHLCAGYLDGVSVRERIYQGLNTAGRIGHALESGHRNWSIGAVPAAARPAGG</sequence>
<dbReference type="Proteomes" id="UP000886251">
    <property type="component" value="Unassembled WGS sequence"/>
</dbReference>
<dbReference type="EMBL" id="DRKP01000141">
    <property type="protein sequence ID" value="HEB97078.1"/>
    <property type="molecule type" value="Genomic_DNA"/>
</dbReference>
<feature type="domain" description="Amine oxidase" evidence="7">
    <location>
        <begin position="13"/>
        <end position="447"/>
    </location>
</feature>